<proteinExistence type="predicted"/>
<dbReference type="AlphaFoldDB" id="A0A0A9B751"/>
<reference evidence="1" key="1">
    <citation type="submission" date="2014-09" db="EMBL/GenBank/DDBJ databases">
        <authorList>
            <person name="Magalhaes I.L.F."/>
            <person name="Oliveira U."/>
            <person name="Santos F.R."/>
            <person name="Vidigal T.H.D.A."/>
            <person name="Brescovit A.D."/>
            <person name="Santos A.J."/>
        </authorList>
    </citation>
    <scope>NUCLEOTIDE SEQUENCE</scope>
    <source>
        <tissue evidence="1">Shoot tissue taken approximately 20 cm above the soil surface</tissue>
    </source>
</reference>
<dbReference type="EMBL" id="GBRH01242798">
    <property type="protein sequence ID" value="JAD55097.1"/>
    <property type="molecule type" value="Transcribed_RNA"/>
</dbReference>
<organism evidence="1">
    <name type="scientific">Arundo donax</name>
    <name type="common">Giant reed</name>
    <name type="synonym">Donax arundinaceus</name>
    <dbReference type="NCBI Taxonomy" id="35708"/>
    <lineage>
        <taxon>Eukaryota</taxon>
        <taxon>Viridiplantae</taxon>
        <taxon>Streptophyta</taxon>
        <taxon>Embryophyta</taxon>
        <taxon>Tracheophyta</taxon>
        <taxon>Spermatophyta</taxon>
        <taxon>Magnoliopsida</taxon>
        <taxon>Liliopsida</taxon>
        <taxon>Poales</taxon>
        <taxon>Poaceae</taxon>
        <taxon>PACMAD clade</taxon>
        <taxon>Arundinoideae</taxon>
        <taxon>Arundineae</taxon>
        <taxon>Arundo</taxon>
    </lineage>
</organism>
<protein>
    <submittedName>
        <fullName evidence="1">Uncharacterized protein</fullName>
    </submittedName>
</protein>
<evidence type="ECO:0000313" key="1">
    <source>
        <dbReference type="EMBL" id="JAD55097.1"/>
    </source>
</evidence>
<sequence length="33" mass="3663">MVELSYYVFINIGMCHTLSLLKGGFPPPPVLLL</sequence>
<accession>A0A0A9B751</accession>
<reference evidence="1" key="2">
    <citation type="journal article" date="2015" name="Data Brief">
        <title>Shoot transcriptome of the giant reed, Arundo donax.</title>
        <authorList>
            <person name="Barrero R.A."/>
            <person name="Guerrero F.D."/>
            <person name="Moolhuijzen P."/>
            <person name="Goolsby J.A."/>
            <person name="Tidwell J."/>
            <person name="Bellgard S.E."/>
            <person name="Bellgard M.I."/>
        </authorList>
    </citation>
    <scope>NUCLEOTIDE SEQUENCE</scope>
    <source>
        <tissue evidence="1">Shoot tissue taken approximately 20 cm above the soil surface</tissue>
    </source>
</reference>
<name>A0A0A9B751_ARUDO</name>